<comment type="caution">
    <text evidence="1">The sequence shown here is derived from an EMBL/GenBank/DDBJ whole genome shotgun (WGS) entry which is preliminary data.</text>
</comment>
<dbReference type="Proteomes" id="UP000605970">
    <property type="component" value="Unassembled WGS sequence"/>
</dbReference>
<dbReference type="AlphaFoldDB" id="A0A8S9ZLL6"/>
<name>A0A8S9ZLL6_9BILA</name>
<sequence length="67" mass="8078">MKKEEQNIHHINLTQNKPKPLFAMGESKRKIYLCHCATWKGVENENNLSEQWREGHRLIYDQRMVVK</sequence>
<reference evidence="1" key="1">
    <citation type="journal article" date="2020" name="Ecol. Evol.">
        <title>Genome structure and content of the rice root-knot nematode (Meloidogyne graminicola).</title>
        <authorList>
            <person name="Phan N.T."/>
            <person name="Danchin E.G.J."/>
            <person name="Klopp C."/>
            <person name="Perfus-Barbeoch L."/>
            <person name="Kozlowski D.K."/>
            <person name="Koutsovoulos G.D."/>
            <person name="Lopez-Roques C."/>
            <person name="Bouchez O."/>
            <person name="Zahm M."/>
            <person name="Besnard G."/>
            <person name="Bellafiore S."/>
        </authorList>
    </citation>
    <scope>NUCLEOTIDE SEQUENCE</scope>
    <source>
        <strain evidence="1">VN-18</strain>
    </source>
</reference>
<gene>
    <name evidence="1" type="ORF">Mgra_00006275</name>
</gene>
<accession>A0A8S9ZLL6</accession>
<organism evidence="1 2">
    <name type="scientific">Meloidogyne graminicola</name>
    <dbReference type="NCBI Taxonomy" id="189291"/>
    <lineage>
        <taxon>Eukaryota</taxon>
        <taxon>Metazoa</taxon>
        <taxon>Ecdysozoa</taxon>
        <taxon>Nematoda</taxon>
        <taxon>Chromadorea</taxon>
        <taxon>Rhabditida</taxon>
        <taxon>Tylenchina</taxon>
        <taxon>Tylenchomorpha</taxon>
        <taxon>Tylenchoidea</taxon>
        <taxon>Meloidogynidae</taxon>
        <taxon>Meloidogyninae</taxon>
        <taxon>Meloidogyne</taxon>
    </lineage>
</organism>
<keyword evidence="2" id="KW-1185">Reference proteome</keyword>
<protein>
    <submittedName>
        <fullName evidence="1">Uncharacterized protein</fullName>
    </submittedName>
</protein>
<evidence type="ECO:0000313" key="1">
    <source>
        <dbReference type="EMBL" id="KAF7634309.1"/>
    </source>
</evidence>
<dbReference type="EMBL" id="JABEBT010000060">
    <property type="protein sequence ID" value="KAF7634309.1"/>
    <property type="molecule type" value="Genomic_DNA"/>
</dbReference>
<proteinExistence type="predicted"/>
<evidence type="ECO:0000313" key="2">
    <source>
        <dbReference type="Proteomes" id="UP000605970"/>
    </source>
</evidence>